<evidence type="ECO:0000313" key="2">
    <source>
        <dbReference type="EMBL" id="CAG1848795.1"/>
    </source>
</evidence>
<feature type="transmembrane region" description="Helical" evidence="1">
    <location>
        <begin position="36"/>
        <end position="59"/>
    </location>
</feature>
<gene>
    <name evidence="2" type="ORF">GSMUA_203810.1</name>
</gene>
<dbReference type="Gramene" id="Ma03_t00870.1">
    <property type="protein sequence ID" value="Ma03_p00870.1"/>
    <property type="gene ID" value="Ma03_g00870"/>
</dbReference>
<dbReference type="AlphaFoldDB" id="A0A804I731"/>
<keyword evidence="1" id="KW-0812">Transmembrane</keyword>
<dbReference type="EMBL" id="HG996468">
    <property type="protein sequence ID" value="CAG1848795.1"/>
    <property type="molecule type" value="Genomic_DNA"/>
</dbReference>
<protein>
    <submittedName>
        <fullName evidence="2">(wild Malaysian banana) hypothetical protein</fullName>
    </submittedName>
</protein>
<organism evidence="3 4">
    <name type="scientific">Musa acuminata subsp. malaccensis</name>
    <name type="common">Wild banana</name>
    <name type="synonym">Musa malaccensis</name>
    <dbReference type="NCBI Taxonomy" id="214687"/>
    <lineage>
        <taxon>Eukaryota</taxon>
        <taxon>Viridiplantae</taxon>
        <taxon>Streptophyta</taxon>
        <taxon>Embryophyta</taxon>
        <taxon>Tracheophyta</taxon>
        <taxon>Spermatophyta</taxon>
        <taxon>Magnoliopsida</taxon>
        <taxon>Liliopsida</taxon>
        <taxon>Zingiberales</taxon>
        <taxon>Musaceae</taxon>
        <taxon>Musa</taxon>
    </lineage>
</organism>
<dbReference type="InParanoid" id="A0A804I731"/>
<evidence type="ECO:0000256" key="1">
    <source>
        <dbReference type="SAM" id="Phobius"/>
    </source>
</evidence>
<dbReference type="Proteomes" id="UP000012960">
    <property type="component" value="Unplaced"/>
</dbReference>
<proteinExistence type="predicted"/>
<evidence type="ECO:0000313" key="3">
    <source>
        <dbReference type="EnsemblPlants" id="Ma03_p00870.1"/>
    </source>
</evidence>
<evidence type="ECO:0000313" key="4">
    <source>
        <dbReference type="Proteomes" id="UP000012960"/>
    </source>
</evidence>
<name>A0A804I731_MUSAM</name>
<reference evidence="3" key="2">
    <citation type="submission" date="2021-05" db="UniProtKB">
        <authorList>
            <consortium name="EnsemblPlants"/>
        </authorList>
    </citation>
    <scope>IDENTIFICATION</scope>
    <source>
        <strain evidence="3">subsp. malaccensis</strain>
    </source>
</reference>
<dbReference type="EnsemblPlants" id="Ma03_t00870.1">
    <property type="protein sequence ID" value="Ma03_p00870.1"/>
    <property type="gene ID" value="Ma03_g00870"/>
</dbReference>
<sequence>MNRTSSFRVWNGSVSDHGRRHFYYFLYPLRSAQFRLASIIGLAWILAYSTHAILICFRLHLIWTQSYRQTIRLQPAILFKQSQNACQLHVALNGCVRFCFNGLALLTSGDGEEEGRLVEILNIINIYWKFSC</sequence>
<accession>A0A804I731</accession>
<keyword evidence="1" id="KW-0472">Membrane</keyword>
<reference evidence="2" key="1">
    <citation type="submission" date="2021-03" db="EMBL/GenBank/DDBJ databases">
        <authorList>
            <consortium name="Genoscope - CEA"/>
            <person name="William W."/>
        </authorList>
    </citation>
    <scope>NUCLEOTIDE SEQUENCE</scope>
    <source>
        <strain evidence="2">Doubled-haploid Pahang</strain>
    </source>
</reference>
<keyword evidence="1" id="KW-1133">Transmembrane helix</keyword>
<keyword evidence="4" id="KW-1185">Reference proteome</keyword>